<dbReference type="EMBL" id="CP106753">
    <property type="protein sequence ID" value="UXY16768.1"/>
    <property type="molecule type" value="Genomic_DNA"/>
</dbReference>
<name>A0ABY6DY47_9NEIS</name>
<dbReference type="Proteomes" id="UP001061302">
    <property type="component" value="Chromosome"/>
</dbReference>
<reference evidence="1" key="1">
    <citation type="submission" date="2022-10" db="EMBL/GenBank/DDBJ databases">
        <title>Chitiniphilus purpureus sp. nov., a novel chitin-degrading bacterium isolated from crawfish pond sediment.</title>
        <authorList>
            <person name="Li K."/>
        </authorList>
    </citation>
    <scope>NUCLEOTIDE SEQUENCE</scope>
    <source>
        <strain evidence="1">CD1</strain>
    </source>
</reference>
<sequence>MFSRHPAFAALAPLLAHLGGFPRTSADWARLPPVQVRSGHRIVCVPPAATDGHYEAQIHETGRLPTRPLNWHDCFNALVWHRYPRIKAALNALHYRLLPHPGDAGRGPVRDAATLLDECGLIVPYCDATLHAALLQHDWSGLFVAQRAAWGVRIEAQVLGHATFEHLLAPFVGLTGKCWPVAVAPEYFGWPLQARLAWLDDTLAQAIDAGALQSPRQLPPLPYLGIPGWWPQQDTTFYADTGYFRPARRLPAGSPR</sequence>
<evidence type="ECO:0000313" key="2">
    <source>
        <dbReference type="Proteomes" id="UP001061302"/>
    </source>
</evidence>
<dbReference type="RefSeq" id="WP_263126159.1">
    <property type="nucleotide sequence ID" value="NZ_CP106753.1"/>
</dbReference>
<protein>
    <submittedName>
        <fullName evidence="1">DUF3025 domain-containing protein</fullName>
    </submittedName>
</protein>
<gene>
    <name evidence="1" type="ORF">N8I74_07030</name>
</gene>
<keyword evidence="2" id="KW-1185">Reference proteome</keyword>
<evidence type="ECO:0000313" key="1">
    <source>
        <dbReference type="EMBL" id="UXY16768.1"/>
    </source>
</evidence>
<dbReference type="Pfam" id="PF11227">
    <property type="entry name" value="DUF3025"/>
    <property type="match status" value="1"/>
</dbReference>
<accession>A0ABY6DY47</accession>
<proteinExistence type="predicted"/>
<organism evidence="1 2">
    <name type="scientific">Chitiniphilus purpureus</name>
    <dbReference type="NCBI Taxonomy" id="2981137"/>
    <lineage>
        <taxon>Bacteria</taxon>
        <taxon>Pseudomonadati</taxon>
        <taxon>Pseudomonadota</taxon>
        <taxon>Betaproteobacteria</taxon>
        <taxon>Neisseriales</taxon>
        <taxon>Chitinibacteraceae</taxon>
        <taxon>Chitiniphilus</taxon>
    </lineage>
</organism>
<dbReference type="InterPro" id="IPR021390">
    <property type="entry name" value="DUF3025"/>
</dbReference>